<dbReference type="Gene3D" id="2.30.250.10">
    <property type="entry name" value="Aminopeptidase i, Domain 2"/>
    <property type="match status" value="1"/>
</dbReference>
<dbReference type="Gene3D" id="3.40.630.10">
    <property type="entry name" value="Zn peptidases"/>
    <property type="match status" value="1"/>
</dbReference>
<keyword evidence="6 11" id="KW-0645">Protease</keyword>
<dbReference type="Pfam" id="PF02127">
    <property type="entry name" value="Peptidase_M18"/>
    <property type="match status" value="1"/>
</dbReference>
<keyword evidence="10 11" id="KW-0482">Metalloprotease</keyword>
<evidence type="ECO:0000256" key="2">
    <source>
        <dbReference type="ARBA" id="ARBA00001947"/>
    </source>
</evidence>
<dbReference type="GO" id="GO:0004177">
    <property type="term" value="F:aminopeptidase activity"/>
    <property type="evidence" value="ECO:0007669"/>
    <property type="project" value="UniProtKB-KW"/>
</dbReference>
<evidence type="ECO:0000256" key="5">
    <source>
        <dbReference type="ARBA" id="ARBA00022438"/>
    </source>
</evidence>
<sequence length="517" mass="56508">MVVFANCCPFLNIFHKPPPYSPSTHFYSRDSTSYPHSQLPCTSISMNLAKDFLKFVDASPSPFHAVESCIARLVKAGFTELKEGDAWTTSTVLANGKYFFSRNKSAIIAFCVGGKYSPTSGFSIIGAHTDSPCLKIKPRSKREKAGCIQVGVELYGGGLWHTWFDRDLSVAGRVLVATKNTQGVESFTHALAKIDKPLLRIPTLAIHLDRSANDGFNFNKEVQLTPILGIAQKILEKKDDTNDVGTLHHPMLLKEVATNLGVQAEAIRDFELCLYDTQPSSIGGANNEFIHSARLDNLMMSFCALTAIIESANTLDQDSKIRVVGLFDNEEVGSQTAHGANSNFMQTTLQRLSDMDIGGSSQVLAGARYERSMVNSLLISADMAHALHPNYFEKHEDNHRPLINSGVVIKQNANQRYATTAISTLVLREVAKLAGKEGSGGVALQEFVVRNDSPCGSTIGPMLSASLGVRTVDVGNPQWSMHSIRETCGVEDVQHAVNLFKSFFDHFAAVDARIPRL</sequence>
<dbReference type="SUPFAM" id="SSF53187">
    <property type="entry name" value="Zn-dependent exopeptidases"/>
    <property type="match status" value="1"/>
</dbReference>
<dbReference type="SUPFAM" id="SSF101821">
    <property type="entry name" value="Aminopeptidase/glucanase lid domain"/>
    <property type="match status" value="1"/>
</dbReference>
<evidence type="ECO:0000256" key="11">
    <source>
        <dbReference type="RuleBase" id="RU004386"/>
    </source>
</evidence>
<dbReference type="AlphaFoldDB" id="A0A177X0J0"/>
<dbReference type="GO" id="GO:0000324">
    <property type="term" value="C:fungal-type vacuole"/>
    <property type="evidence" value="ECO:0007669"/>
    <property type="project" value="TreeGrafter"/>
</dbReference>
<dbReference type="NCBIfam" id="NF002759">
    <property type="entry name" value="PRK02813.1"/>
    <property type="match status" value="1"/>
</dbReference>
<dbReference type="PANTHER" id="PTHR28570:SF3">
    <property type="entry name" value="ASPARTYL AMINOPEPTIDASE"/>
    <property type="match status" value="1"/>
</dbReference>
<dbReference type="eggNOG" id="KOG2596">
    <property type="taxonomic scope" value="Eukaryota"/>
</dbReference>
<evidence type="ECO:0000256" key="7">
    <source>
        <dbReference type="ARBA" id="ARBA00022723"/>
    </source>
</evidence>
<dbReference type="CDD" id="cd05658">
    <property type="entry name" value="M18_DAP"/>
    <property type="match status" value="1"/>
</dbReference>
<evidence type="ECO:0000313" key="12">
    <source>
        <dbReference type="EMBL" id="OAJ45405.1"/>
    </source>
</evidence>
<evidence type="ECO:0000313" key="13">
    <source>
        <dbReference type="Proteomes" id="UP000077115"/>
    </source>
</evidence>
<name>A0A177X0J0_BATDL</name>
<dbReference type="InterPro" id="IPR023358">
    <property type="entry name" value="Peptidase_M18_dom2"/>
</dbReference>
<dbReference type="OrthoDB" id="9880441at2759"/>
<evidence type="ECO:0000256" key="9">
    <source>
        <dbReference type="ARBA" id="ARBA00022833"/>
    </source>
</evidence>
<dbReference type="EC" id="3.4.11.21" evidence="4"/>
<evidence type="ECO:0000256" key="8">
    <source>
        <dbReference type="ARBA" id="ARBA00022801"/>
    </source>
</evidence>
<evidence type="ECO:0000256" key="3">
    <source>
        <dbReference type="ARBA" id="ARBA00008290"/>
    </source>
</evidence>
<proteinExistence type="inferred from homology"/>
<comment type="catalytic activity">
    <reaction evidence="1">
        <text>Release of an N-terminal aspartate or glutamate from a peptide, with a preference for aspartate.</text>
        <dbReference type="EC" id="3.4.11.21"/>
    </reaction>
</comment>
<evidence type="ECO:0000256" key="10">
    <source>
        <dbReference type="ARBA" id="ARBA00023049"/>
    </source>
</evidence>
<dbReference type="GO" id="GO:0008270">
    <property type="term" value="F:zinc ion binding"/>
    <property type="evidence" value="ECO:0007669"/>
    <property type="project" value="InterPro"/>
</dbReference>
<dbReference type="GO" id="GO:0006508">
    <property type="term" value="P:proteolysis"/>
    <property type="evidence" value="ECO:0007669"/>
    <property type="project" value="UniProtKB-KW"/>
</dbReference>
<keyword evidence="7 11" id="KW-0479">Metal-binding</keyword>
<reference evidence="12 13" key="1">
    <citation type="submission" date="2006-10" db="EMBL/GenBank/DDBJ databases">
        <title>The Genome Sequence of Batrachochytrium dendrobatidis JEL423.</title>
        <authorList>
            <consortium name="The Broad Institute Genome Sequencing Platform"/>
            <person name="Birren B."/>
            <person name="Lander E."/>
            <person name="Galagan J."/>
            <person name="Cuomo C."/>
            <person name="Devon K."/>
            <person name="Jaffe D."/>
            <person name="Butler J."/>
            <person name="Alvarez P."/>
            <person name="Gnerre S."/>
            <person name="Grabherr M."/>
            <person name="Kleber M."/>
            <person name="Mauceli E."/>
            <person name="Brockman W."/>
            <person name="Young S."/>
            <person name="LaButti K."/>
            <person name="Sykes S."/>
            <person name="DeCaprio D."/>
            <person name="Crawford M."/>
            <person name="Koehrsen M."/>
            <person name="Engels R."/>
            <person name="Montgomery P."/>
            <person name="Pearson M."/>
            <person name="Howarth C."/>
            <person name="Larson L."/>
            <person name="White J."/>
            <person name="O'Leary S."/>
            <person name="Kodira C."/>
            <person name="Zeng Q."/>
            <person name="Yandava C."/>
            <person name="Alvarado L."/>
            <person name="Longcore J."/>
            <person name="James T."/>
        </authorList>
    </citation>
    <scope>NUCLEOTIDE SEQUENCE [LARGE SCALE GENOMIC DNA]</scope>
    <source>
        <strain evidence="12 13">JEL423</strain>
    </source>
</reference>
<dbReference type="InterPro" id="IPR001948">
    <property type="entry name" value="Peptidase_M18"/>
</dbReference>
<dbReference type="Proteomes" id="UP000077115">
    <property type="component" value="Unassembled WGS sequence"/>
</dbReference>
<reference evidence="12 13" key="2">
    <citation type="submission" date="2016-05" db="EMBL/GenBank/DDBJ databases">
        <title>Lineage-specific infection strategies underlie the spectrum of fungal disease in amphibians.</title>
        <authorList>
            <person name="Cuomo C.A."/>
            <person name="Farrer R.A."/>
            <person name="James T."/>
            <person name="Longcore J."/>
            <person name="Birren B."/>
        </authorList>
    </citation>
    <scope>NUCLEOTIDE SEQUENCE [LARGE SCALE GENOMIC DNA]</scope>
    <source>
        <strain evidence="12 13">JEL423</strain>
    </source>
</reference>
<dbReference type="GO" id="GO:0008237">
    <property type="term" value="F:metallopeptidase activity"/>
    <property type="evidence" value="ECO:0007669"/>
    <property type="project" value="UniProtKB-KW"/>
</dbReference>
<comment type="cofactor">
    <cofactor evidence="2">
        <name>Zn(2+)</name>
        <dbReference type="ChEBI" id="CHEBI:29105"/>
    </cofactor>
</comment>
<evidence type="ECO:0000256" key="4">
    <source>
        <dbReference type="ARBA" id="ARBA00011965"/>
    </source>
</evidence>
<dbReference type="PANTHER" id="PTHR28570">
    <property type="entry name" value="ASPARTYL AMINOPEPTIDASE"/>
    <property type="match status" value="1"/>
</dbReference>
<protein>
    <recommendedName>
        <fullName evidence="4">aspartyl aminopeptidase</fullName>
        <ecNumber evidence="4">3.4.11.21</ecNumber>
    </recommendedName>
</protein>
<dbReference type="PRINTS" id="PR00932">
    <property type="entry name" value="AMINO1PTASE"/>
</dbReference>
<dbReference type="STRING" id="403673.A0A177X0J0"/>
<organism evidence="12 13">
    <name type="scientific">Batrachochytrium dendrobatidis (strain JEL423)</name>
    <dbReference type="NCBI Taxonomy" id="403673"/>
    <lineage>
        <taxon>Eukaryota</taxon>
        <taxon>Fungi</taxon>
        <taxon>Fungi incertae sedis</taxon>
        <taxon>Chytridiomycota</taxon>
        <taxon>Chytridiomycota incertae sedis</taxon>
        <taxon>Chytridiomycetes</taxon>
        <taxon>Rhizophydiales</taxon>
        <taxon>Rhizophydiales incertae sedis</taxon>
        <taxon>Batrachochytrium</taxon>
    </lineage>
</organism>
<keyword evidence="8 11" id="KW-0378">Hydrolase</keyword>
<dbReference type="VEuPathDB" id="FungiDB:BDEG_28546"/>
<evidence type="ECO:0000256" key="1">
    <source>
        <dbReference type="ARBA" id="ARBA00001335"/>
    </source>
</evidence>
<keyword evidence="9 11" id="KW-0862">Zinc</keyword>
<accession>A0A177X0J0</accession>
<dbReference type="FunFam" id="2.30.250.10:FF:000001">
    <property type="entry name" value="Aspartyl aminopeptidase 1"/>
    <property type="match status" value="1"/>
</dbReference>
<comment type="similarity">
    <text evidence="3 11">Belongs to the peptidase M18 family.</text>
</comment>
<gene>
    <name evidence="12" type="ORF">BDEG_28546</name>
</gene>
<dbReference type="EMBL" id="DS022316">
    <property type="protein sequence ID" value="OAJ45405.1"/>
    <property type="molecule type" value="Genomic_DNA"/>
</dbReference>
<keyword evidence="5 11" id="KW-0031">Aminopeptidase</keyword>
<evidence type="ECO:0000256" key="6">
    <source>
        <dbReference type="ARBA" id="ARBA00022670"/>
    </source>
</evidence>